<gene>
    <name evidence="1" type="ORF">CQW49_06005</name>
</gene>
<sequence length="91" mass="10284">MARRGDGGARAVAFDVVVREAKSETHHRVTISRELAQKLGGGVFDAEQCLDAAFRFLLDREPKEQILGRFDVSVISLYFPEFERELPKYLG</sequence>
<dbReference type="Proteomes" id="UP000230709">
    <property type="component" value="Chromosome"/>
</dbReference>
<proteinExistence type="predicted"/>
<evidence type="ECO:0000313" key="2">
    <source>
        <dbReference type="Proteomes" id="UP000230709"/>
    </source>
</evidence>
<protein>
    <submittedName>
        <fullName evidence="1">Uncharacterized protein</fullName>
    </submittedName>
</protein>
<accession>A0A2D2D5H2</accession>
<dbReference type="STRING" id="595536.GCA_000178815_03957"/>
<name>A0A2D2D5H2_METT3</name>
<organism evidence="1 2">
    <name type="scientific">Methylosinus trichosporium (strain ATCC 35070 / NCIMB 11131 / UNIQEM 75 / OB3b)</name>
    <dbReference type="NCBI Taxonomy" id="595536"/>
    <lineage>
        <taxon>Bacteria</taxon>
        <taxon>Pseudomonadati</taxon>
        <taxon>Pseudomonadota</taxon>
        <taxon>Alphaproteobacteria</taxon>
        <taxon>Hyphomicrobiales</taxon>
        <taxon>Methylocystaceae</taxon>
        <taxon>Methylosinus</taxon>
    </lineage>
</organism>
<dbReference type="KEGG" id="mtw:CQW49_06005"/>
<reference evidence="2" key="1">
    <citation type="submission" date="2017-10" db="EMBL/GenBank/DDBJ databases">
        <title>Completed PacBio SMRT sequence of Methylosinus trichosporium OB3b reveals presence of a third large plasmid.</title>
        <authorList>
            <person name="Charles T.C."/>
            <person name="Lynch M.D.J."/>
            <person name="Heil J.R."/>
            <person name="Cheng J."/>
        </authorList>
    </citation>
    <scope>NUCLEOTIDE SEQUENCE [LARGE SCALE GENOMIC DNA]</scope>
    <source>
        <strain evidence="2">OB3b</strain>
    </source>
</reference>
<keyword evidence="2" id="KW-1185">Reference proteome</keyword>
<evidence type="ECO:0000313" key="1">
    <source>
        <dbReference type="EMBL" id="ATQ70248.1"/>
    </source>
</evidence>
<dbReference type="EMBL" id="CP023737">
    <property type="protein sequence ID" value="ATQ70248.1"/>
    <property type="molecule type" value="Genomic_DNA"/>
</dbReference>
<dbReference type="AlphaFoldDB" id="A0A2D2D5H2"/>